<dbReference type="KEGG" id="dfa:DFA_03982"/>
<dbReference type="AlphaFoldDB" id="F4Q0Y7"/>
<dbReference type="OMA" id="NEITNCH"/>
<keyword evidence="2" id="KW-1185">Reference proteome</keyword>
<protein>
    <submittedName>
        <fullName evidence="1">Uncharacterized protein</fullName>
    </submittedName>
</protein>
<sequence length="183" mass="21014">MSNGFACFPNSVVNAIIAWNVYFVIFSPTDLKEDDDIDIGHYGIIIDPFGETTDSNHPIGLLVHLIIPDMNFNKIVDVQCIRYSPKIEDSRIIKSTNIGKFKLPSKFNIASSSAVSISFWAHSRFHSFVLNHGLEWNEITNCHSFTKYLLEGMKFDVSQYSFGKDDYLPWEIDMEKFYKNVKV</sequence>
<evidence type="ECO:0000313" key="1">
    <source>
        <dbReference type="EMBL" id="EGG18488.1"/>
    </source>
</evidence>
<dbReference type="RefSeq" id="XP_004366392.1">
    <property type="nucleotide sequence ID" value="XM_004366335.1"/>
</dbReference>
<gene>
    <name evidence="1" type="ORF">DFA_03982</name>
</gene>
<dbReference type="OrthoDB" id="10289904at2759"/>
<dbReference type="PANTHER" id="PTHR36197:SF2">
    <property type="entry name" value="LRAT DOMAIN-CONTAINING PROTEIN-RELATED"/>
    <property type="match status" value="1"/>
</dbReference>
<dbReference type="GeneID" id="14870619"/>
<dbReference type="PANTHER" id="PTHR36197">
    <property type="entry name" value="LRAT DOMAIN-CONTAINING PROTEIN-RELATED"/>
    <property type="match status" value="1"/>
</dbReference>
<organism evidence="1 2">
    <name type="scientific">Cavenderia fasciculata</name>
    <name type="common">Slime mold</name>
    <name type="synonym">Dictyostelium fasciculatum</name>
    <dbReference type="NCBI Taxonomy" id="261658"/>
    <lineage>
        <taxon>Eukaryota</taxon>
        <taxon>Amoebozoa</taxon>
        <taxon>Evosea</taxon>
        <taxon>Eumycetozoa</taxon>
        <taxon>Dictyostelia</taxon>
        <taxon>Acytosteliales</taxon>
        <taxon>Cavenderiaceae</taxon>
        <taxon>Cavenderia</taxon>
    </lineage>
</organism>
<proteinExistence type="predicted"/>
<evidence type="ECO:0000313" key="2">
    <source>
        <dbReference type="Proteomes" id="UP000007797"/>
    </source>
</evidence>
<reference evidence="2" key="1">
    <citation type="journal article" date="2011" name="Genome Res.">
        <title>Phylogeny-wide analysis of social amoeba genomes highlights ancient origins for complex intercellular communication.</title>
        <authorList>
            <person name="Heidel A.J."/>
            <person name="Lawal H.M."/>
            <person name="Felder M."/>
            <person name="Schilde C."/>
            <person name="Helps N.R."/>
            <person name="Tunggal B."/>
            <person name="Rivero F."/>
            <person name="John U."/>
            <person name="Schleicher M."/>
            <person name="Eichinger L."/>
            <person name="Platzer M."/>
            <person name="Noegel A.A."/>
            <person name="Schaap P."/>
            <person name="Gloeckner G."/>
        </authorList>
    </citation>
    <scope>NUCLEOTIDE SEQUENCE [LARGE SCALE GENOMIC DNA]</scope>
    <source>
        <strain evidence="2">SH3</strain>
    </source>
</reference>
<dbReference type="EMBL" id="GL883018">
    <property type="protein sequence ID" value="EGG18488.1"/>
    <property type="molecule type" value="Genomic_DNA"/>
</dbReference>
<dbReference type="Proteomes" id="UP000007797">
    <property type="component" value="Unassembled WGS sequence"/>
</dbReference>
<name>F4Q0Y7_CACFS</name>
<accession>F4Q0Y7</accession>